<dbReference type="EMBL" id="CAJNOR010004939">
    <property type="protein sequence ID" value="CAF1536353.1"/>
    <property type="molecule type" value="Genomic_DNA"/>
</dbReference>
<feature type="compositionally biased region" description="Acidic residues" evidence="3">
    <location>
        <begin position="111"/>
        <end position="120"/>
    </location>
</feature>
<dbReference type="InterPro" id="IPR012317">
    <property type="entry name" value="Poly(ADP-ribose)pol_cat_dom"/>
</dbReference>
<evidence type="ECO:0000256" key="2">
    <source>
        <dbReference type="SAM" id="Coils"/>
    </source>
</evidence>
<dbReference type="GO" id="GO:0008408">
    <property type="term" value="F:3'-5' exonuclease activity"/>
    <property type="evidence" value="ECO:0007669"/>
    <property type="project" value="InterPro"/>
</dbReference>
<keyword evidence="1" id="KW-0328">Glycosyltransferase</keyword>
<gene>
    <name evidence="5" type="ORF">XAT740_LOCUS41848</name>
</gene>
<dbReference type="Gene3D" id="3.90.228.10">
    <property type="match status" value="1"/>
</dbReference>
<keyword evidence="2" id="KW-0175">Coiled coil</keyword>
<reference evidence="5" key="1">
    <citation type="submission" date="2021-02" db="EMBL/GenBank/DDBJ databases">
        <authorList>
            <person name="Nowell W R."/>
        </authorList>
    </citation>
    <scope>NUCLEOTIDE SEQUENCE</scope>
</reference>
<evidence type="ECO:0000313" key="6">
    <source>
        <dbReference type="Proteomes" id="UP000663828"/>
    </source>
</evidence>
<evidence type="ECO:0000256" key="1">
    <source>
        <dbReference type="RuleBase" id="RU362114"/>
    </source>
</evidence>
<dbReference type="AlphaFoldDB" id="A0A815VRK4"/>
<feature type="coiled-coil region" evidence="2">
    <location>
        <begin position="184"/>
        <end position="218"/>
    </location>
</feature>
<dbReference type="Pfam" id="PF10283">
    <property type="entry name" value="zf-CCHH"/>
    <property type="match status" value="2"/>
</dbReference>
<feature type="domain" description="PARP catalytic" evidence="4">
    <location>
        <begin position="244"/>
        <end position="448"/>
    </location>
</feature>
<organism evidence="5 6">
    <name type="scientific">Adineta ricciae</name>
    <name type="common">Rotifer</name>
    <dbReference type="NCBI Taxonomy" id="249248"/>
    <lineage>
        <taxon>Eukaryota</taxon>
        <taxon>Metazoa</taxon>
        <taxon>Spiralia</taxon>
        <taxon>Gnathifera</taxon>
        <taxon>Rotifera</taxon>
        <taxon>Eurotatoria</taxon>
        <taxon>Bdelloidea</taxon>
        <taxon>Adinetida</taxon>
        <taxon>Adinetidae</taxon>
        <taxon>Adineta</taxon>
    </lineage>
</organism>
<name>A0A815VRK4_ADIRI</name>
<dbReference type="GO" id="GO:0003906">
    <property type="term" value="F:DNA-(apurinic or apyrimidinic site) endonuclease activity"/>
    <property type="evidence" value="ECO:0007669"/>
    <property type="project" value="InterPro"/>
</dbReference>
<feature type="region of interest" description="Disordered" evidence="3">
    <location>
        <begin position="109"/>
        <end position="162"/>
    </location>
</feature>
<dbReference type="Pfam" id="PF00644">
    <property type="entry name" value="PARP"/>
    <property type="match status" value="1"/>
</dbReference>
<evidence type="ECO:0000313" key="5">
    <source>
        <dbReference type="EMBL" id="CAF1536353.1"/>
    </source>
</evidence>
<proteinExistence type="predicted"/>
<evidence type="ECO:0000259" key="4">
    <source>
        <dbReference type="PROSITE" id="PS51059"/>
    </source>
</evidence>
<comment type="caution">
    <text evidence="5">The sequence shown here is derived from an EMBL/GenBank/DDBJ whole genome shotgun (WGS) entry which is preliminary data.</text>
</comment>
<dbReference type="EC" id="2.4.2.-" evidence="1"/>
<dbReference type="PROSITE" id="PS51059">
    <property type="entry name" value="PARP_CATALYTIC"/>
    <property type="match status" value="1"/>
</dbReference>
<dbReference type="SUPFAM" id="SSF56399">
    <property type="entry name" value="ADP-ribosylation"/>
    <property type="match status" value="1"/>
</dbReference>
<evidence type="ECO:0000256" key="3">
    <source>
        <dbReference type="SAM" id="MobiDB-lite"/>
    </source>
</evidence>
<dbReference type="Proteomes" id="UP000663828">
    <property type="component" value="Unassembled WGS sequence"/>
</dbReference>
<dbReference type="GO" id="GO:0003950">
    <property type="term" value="F:NAD+ poly-ADP-ribosyltransferase activity"/>
    <property type="evidence" value="ECO:0007669"/>
    <property type="project" value="UniProtKB-UniRule"/>
</dbReference>
<dbReference type="GO" id="GO:0006302">
    <property type="term" value="P:double-strand break repair"/>
    <property type="evidence" value="ECO:0007669"/>
    <property type="project" value="InterPro"/>
</dbReference>
<keyword evidence="1" id="KW-0520">NAD</keyword>
<keyword evidence="1" id="KW-0808">Transferase</keyword>
<accession>A0A815VRK4</accession>
<dbReference type="PANTHER" id="PTHR21315">
    <property type="entry name" value="APRATAXIN AND PNK-LIKE FACTOR-RELATED"/>
    <property type="match status" value="1"/>
</dbReference>
<dbReference type="InterPro" id="IPR039253">
    <property type="entry name" value="APLF"/>
</dbReference>
<keyword evidence="6" id="KW-1185">Reference proteome</keyword>
<protein>
    <recommendedName>
        <fullName evidence="1">Poly [ADP-ribose] polymerase</fullName>
        <shortName evidence="1">PARP</shortName>
        <ecNumber evidence="1">2.4.2.-</ecNumber>
    </recommendedName>
</protein>
<dbReference type="InterPro" id="IPR019406">
    <property type="entry name" value="APLF_PBZ"/>
</dbReference>
<dbReference type="PANTHER" id="PTHR21315:SF3">
    <property type="entry name" value="PARP DOMAIN-CONTAINING PROTEIN"/>
    <property type="match status" value="1"/>
</dbReference>
<sequence>MVSVLVSSRCSIINFLDIYFLRPMSTRAAKKAKLESLPQCPYGSTCYRKNPEHFKEYTHSDPTLTSTTSSTTVKPVNSKPLTVCPFGATCYRKNLLHFAEFSHPFDLLNPNDDDSDEEEATTAADKSNKNSQATPVGKKRKAESEDSDNGDKTEEYDSDDESAYDVKLEKTFSKMNDDEKRLMIERAFELKEKLQEKLKKSREEAEERKKEVEQLQTKITEGTLLMEGEDEVLKGTKTKYFELFPERNYNQGSAAEVHFRLAESQFYRLLSGYATATVTKVEYVCNPVLIEKFNKAREELKEKRGVQYSYPVLAFHGTAVANIQPICETGFKVPGQKGFKHATDTGYYGRGTYFSEYPGYSMGYIKGSTKLMLCQVLQGKVYKCNKLITGAGLQDGFDSHCSPCQKELVIFRSEHILPQYIVHYKVNSGEFRYTPHGMAKEVIQKKLQKIGKLYKKALAVKDAPIFNGFKFAFIGQMADTPIAMDTLIQRFGGHICKNELSHGAKKTPKKYATYAFNGTGTYDPPNLIVCSVAEIEAQIPSVELQGYKNMGFTTFYREDFIYDSILAGAMKSMQDYEHL</sequence>